<dbReference type="SMART" id="SM00859">
    <property type="entry name" value="Semialdhyde_dh"/>
    <property type="match status" value="1"/>
</dbReference>
<evidence type="ECO:0000256" key="4">
    <source>
        <dbReference type="ARBA" id="ARBA00022605"/>
    </source>
</evidence>
<dbReference type="InterPro" id="IPR000534">
    <property type="entry name" value="Semialdehyde_DH_NAD-bd"/>
</dbReference>
<proteinExistence type="inferred from homology"/>
<evidence type="ECO:0000256" key="1">
    <source>
        <dbReference type="ARBA" id="ARBA00004862"/>
    </source>
</evidence>
<dbReference type="InterPro" id="IPR036291">
    <property type="entry name" value="NAD(P)-bd_dom_sf"/>
</dbReference>
<keyword evidence="6" id="KW-0560">Oxidoreductase</keyword>
<keyword evidence="3" id="KW-0055">Arginine biosynthesis</keyword>
<dbReference type="NCBIfam" id="TIGR01850">
    <property type="entry name" value="argC"/>
    <property type="match status" value="1"/>
</dbReference>
<dbReference type="PANTHER" id="PTHR32338">
    <property type="entry name" value="N-ACETYL-GAMMA-GLUTAMYL-PHOSPHATE REDUCTASE, CHLOROPLASTIC-RELATED-RELATED"/>
    <property type="match status" value="1"/>
</dbReference>
<accession>A0A6J6W6G7</accession>
<dbReference type="InterPro" id="IPR050085">
    <property type="entry name" value="AGPR"/>
</dbReference>
<dbReference type="CDD" id="cd24148">
    <property type="entry name" value="AGPR_1_actinobacAGPR_like"/>
    <property type="match status" value="1"/>
</dbReference>
<dbReference type="CDD" id="cd23934">
    <property type="entry name" value="AGPR_1_C"/>
    <property type="match status" value="1"/>
</dbReference>
<evidence type="ECO:0000256" key="7">
    <source>
        <dbReference type="ARBA" id="ARBA00050557"/>
    </source>
</evidence>
<keyword evidence="4" id="KW-0028">Amino-acid biosynthesis</keyword>
<evidence type="ECO:0000256" key="6">
    <source>
        <dbReference type="ARBA" id="ARBA00023002"/>
    </source>
</evidence>
<dbReference type="PANTHER" id="PTHR32338:SF10">
    <property type="entry name" value="N-ACETYL-GAMMA-GLUTAMYL-PHOSPHATE REDUCTASE, CHLOROPLASTIC-RELATED"/>
    <property type="match status" value="1"/>
</dbReference>
<dbReference type="SUPFAM" id="SSF51735">
    <property type="entry name" value="NAD(P)-binding Rossmann-fold domains"/>
    <property type="match status" value="1"/>
</dbReference>
<dbReference type="Gene3D" id="3.30.360.10">
    <property type="entry name" value="Dihydrodipicolinate Reductase, domain 2"/>
    <property type="match status" value="1"/>
</dbReference>
<dbReference type="FunFam" id="3.30.360.10:FF:000014">
    <property type="entry name" value="N-acetyl-gamma-glutamyl-phosphate reductase"/>
    <property type="match status" value="1"/>
</dbReference>
<organism evidence="9">
    <name type="scientific">freshwater metagenome</name>
    <dbReference type="NCBI Taxonomy" id="449393"/>
    <lineage>
        <taxon>unclassified sequences</taxon>
        <taxon>metagenomes</taxon>
        <taxon>ecological metagenomes</taxon>
    </lineage>
</organism>
<evidence type="ECO:0000256" key="3">
    <source>
        <dbReference type="ARBA" id="ARBA00022571"/>
    </source>
</evidence>
<dbReference type="InterPro" id="IPR058924">
    <property type="entry name" value="AGPR_dimerisation_dom"/>
</dbReference>
<dbReference type="GO" id="GO:0003942">
    <property type="term" value="F:N-acetyl-gamma-glutamyl-phosphate reductase activity"/>
    <property type="evidence" value="ECO:0007669"/>
    <property type="project" value="UniProtKB-EC"/>
</dbReference>
<evidence type="ECO:0000256" key="2">
    <source>
        <dbReference type="ARBA" id="ARBA00013072"/>
    </source>
</evidence>
<dbReference type="HAMAP" id="MF_00150">
    <property type="entry name" value="ArgC_type1"/>
    <property type="match status" value="1"/>
</dbReference>
<dbReference type="EMBL" id="CAEZZQ010000066">
    <property type="protein sequence ID" value="CAB4778946.1"/>
    <property type="molecule type" value="Genomic_DNA"/>
</dbReference>
<protein>
    <recommendedName>
        <fullName evidence="2">N-acetyl-gamma-glutamyl-phosphate reductase</fullName>
        <ecNumber evidence="2">1.2.1.38</ecNumber>
    </recommendedName>
</protein>
<comment type="catalytic activity">
    <reaction evidence="7">
        <text>N-acetyl-L-glutamate 5-semialdehyde + phosphate + NADP(+) = N-acetyl-L-glutamyl 5-phosphate + NADPH + H(+)</text>
        <dbReference type="Rhea" id="RHEA:21588"/>
        <dbReference type="ChEBI" id="CHEBI:15378"/>
        <dbReference type="ChEBI" id="CHEBI:29123"/>
        <dbReference type="ChEBI" id="CHEBI:43474"/>
        <dbReference type="ChEBI" id="CHEBI:57783"/>
        <dbReference type="ChEBI" id="CHEBI:57936"/>
        <dbReference type="ChEBI" id="CHEBI:58349"/>
        <dbReference type="EC" id="1.2.1.38"/>
    </reaction>
</comment>
<sequence>MKLRVNIAGASGYAGGELLRLLADHPHFTVGLAAASSNAGELITALHPALQSYAGQHFVSADDSSLGECDVLFTALPHGASAALVSAHPGIAKVVDLGADFRLTSSSDWQTYYGGPHAGTWTYGLPELPGARTDIARSSRVANPGCYATALTLGSAPLLSSGFVDPQGIVVVAASGTSGAGRSAKVNLLGSEVMGSMTAYKVGGIHQHTPEVEENLNKIANSAVSLTFTPFLAPMSRGILAAITMRMKGDHDTQQLKSAFTSMYSDEPFIHVLDNQPATSSVYGSNNVHISVASDLRVGHAVVTVALDNLVKGAAGQAIQNANIMCRFSETSGLTGQGVTP</sequence>
<dbReference type="GO" id="GO:0051287">
    <property type="term" value="F:NAD binding"/>
    <property type="evidence" value="ECO:0007669"/>
    <property type="project" value="InterPro"/>
</dbReference>
<dbReference type="AlphaFoldDB" id="A0A6J6W6G7"/>
<keyword evidence="5" id="KW-0521">NADP</keyword>
<evidence type="ECO:0000256" key="5">
    <source>
        <dbReference type="ARBA" id="ARBA00022857"/>
    </source>
</evidence>
<dbReference type="Gene3D" id="3.40.50.720">
    <property type="entry name" value="NAD(P)-binding Rossmann-like Domain"/>
    <property type="match status" value="1"/>
</dbReference>
<comment type="pathway">
    <text evidence="1">Amino-acid biosynthesis; L-arginine biosynthesis; N(2)-acetyl-L-ornithine from L-glutamate: step 3/4.</text>
</comment>
<feature type="domain" description="Semialdehyde dehydrogenase NAD-binding" evidence="8">
    <location>
        <begin position="4"/>
        <end position="136"/>
    </location>
</feature>
<evidence type="ECO:0000259" key="8">
    <source>
        <dbReference type="SMART" id="SM00859"/>
    </source>
</evidence>
<dbReference type="SUPFAM" id="SSF55347">
    <property type="entry name" value="Glyceraldehyde-3-phosphate dehydrogenase-like, C-terminal domain"/>
    <property type="match status" value="1"/>
</dbReference>
<dbReference type="EC" id="1.2.1.38" evidence="2"/>
<gene>
    <name evidence="9" type="ORF">UFOPK2894_01065</name>
</gene>
<dbReference type="GO" id="GO:0070401">
    <property type="term" value="F:NADP+ binding"/>
    <property type="evidence" value="ECO:0007669"/>
    <property type="project" value="InterPro"/>
</dbReference>
<evidence type="ECO:0000313" key="9">
    <source>
        <dbReference type="EMBL" id="CAB4778946.1"/>
    </source>
</evidence>
<dbReference type="InterPro" id="IPR000706">
    <property type="entry name" value="AGPR_type-1"/>
</dbReference>
<name>A0A6J6W6G7_9ZZZZ</name>
<reference evidence="9" key="1">
    <citation type="submission" date="2020-05" db="EMBL/GenBank/DDBJ databases">
        <authorList>
            <person name="Chiriac C."/>
            <person name="Salcher M."/>
            <person name="Ghai R."/>
            <person name="Kavagutti S V."/>
        </authorList>
    </citation>
    <scope>NUCLEOTIDE SEQUENCE</scope>
</reference>
<dbReference type="GO" id="GO:0006526">
    <property type="term" value="P:L-arginine biosynthetic process"/>
    <property type="evidence" value="ECO:0007669"/>
    <property type="project" value="UniProtKB-KW"/>
</dbReference>
<dbReference type="Pfam" id="PF22698">
    <property type="entry name" value="Semialdhyde_dhC_1"/>
    <property type="match status" value="1"/>
</dbReference>
<dbReference type="Pfam" id="PF01118">
    <property type="entry name" value="Semialdhyde_dh"/>
    <property type="match status" value="1"/>
</dbReference>